<sequence>MGLAVRPFLIRSLKYISFLTLFIPAQWSAAANMSLSPGDPNSYSRPDLAVVTHIDLHLRVDFDKKVLVGSVILDVKKSGDTNEVILDNRGLTISTVLNVADGSPLEFVKGESVTYGSKLSIKLPQVQSPNNTYKIEIQYATSPSASGLQWLEPEQTAGGKYPYMFSQCQAIHARSILPCQDTPSVKATYTAEIKAPANLTVLMSALHDGIVESGGDIRIHKFHQPVPIPVYLIALAVGKLVSQRVGPRSHVWAEKELIEQSAFEFSETETMLRTAEDICGPYVWEIYDLLILPPSFPFGGMENPCLTFVTPTLLAGDRSLADVVAHEIAHSWTGNLVTNANFEHFWLNEGFTMFVQRKIQGRIHGDKFRDFSAIRGLKALRETIAVCGETDLLTYLVPNLIGMDPDDAFSTVPYEKGHTFVYYIEQLLGGPEVFEPFLKSYLNTYKYKSIVTLTWKGYLYDYFKDKVDVLNSIDWDTWLYRPGMPPVIPAYDTTLTQVCRELADRWLHWDENTTSPFNMSDITKLSSNQKIEFLAELLLANETLSQKKLEVMNQVYKFDPMKNSEIRFQWIRLSLKGRWRAKVSLALTFVTEQGRMKFIRPIYRDLYAWEEVRQQAIDTFLANKHKMMYVSAHAVAEDLCLNSDV</sequence>
<dbReference type="OrthoDB" id="79562at2759"/>
<dbReference type="GO" id="GO:0004463">
    <property type="term" value="F:leukotriene-A4 hydrolase activity"/>
    <property type="evidence" value="ECO:0007669"/>
    <property type="project" value="UniProtKB-EC"/>
</dbReference>
<feature type="binding site" evidence="15">
    <location>
        <position position="349"/>
    </location>
    <ligand>
        <name>Zn(2+)</name>
        <dbReference type="ChEBI" id="CHEBI:29105"/>
        <note>catalytic</note>
    </ligand>
</feature>
<dbReference type="InterPro" id="IPR042097">
    <property type="entry name" value="Aminopeptidase_N-like_N_sf"/>
</dbReference>
<dbReference type="GO" id="GO:0006508">
    <property type="term" value="P:proteolysis"/>
    <property type="evidence" value="ECO:0007669"/>
    <property type="project" value="UniProtKB-KW"/>
</dbReference>
<evidence type="ECO:0000256" key="13">
    <source>
        <dbReference type="PIRSR" id="PIRSR612777-1"/>
    </source>
</evidence>
<evidence type="ECO:0000256" key="6">
    <source>
        <dbReference type="ARBA" id="ARBA00022622"/>
    </source>
</evidence>
<gene>
    <name evidence="20" type="primary">LOC107225716</name>
</gene>
<dbReference type="Gene3D" id="1.25.40.320">
    <property type="entry name" value="Peptidase M1, leukotriene A4 hydrolase/aminopeptidase C-terminal domain"/>
    <property type="match status" value="1"/>
</dbReference>
<dbReference type="Proteomes" id="UP000829291">
    <property type="component" value="Chromosome 1"/>
</dbReference>
<dbReference type="PANTHER" id="PTHR45726">
    <property type="entry name" value="LEUKOTRIENE A-4 HYDROLASE"/>
    <property type="match status" value="1"/>
</dbReference>
<dbReference type="Pfam" id="PF09127">
    <property type="entry name" value="Leuk-A4-hydro_C"/>
    <property type="match status" value="1"/>
</dbReference>
<dbReference type="GO" id="GO:0005829">
    <property type="term" value="C:cytosol"/>
    <property type="evidence" value="ECO:0007669"/>
    <property type="project" value="TreeGrafter"/>
</dbReference>
<evidence type="ECO:0000256" key="1">
    <source>
        <dbReference type="ARBA" id="ARBA00004496"/>
    </source>
</evidence>
<keyword evidence="12" id="KW-0449">Lipoprotein</keyword>
<keyword evidence="6" id="KW-0472">Membrane</keyword>
<comment type="cofactor">
    <cofactor evidence="15 16">
        <name>Zn(2+)</name>
        <dbReference type="ChEBI" id="CHEBI:29105"/>
    </cofactor>
    <text evidence="15 16">Binds 1 zinc ion per subunit.</text>
</comment>
<dbReference type="Pfam" id="PF17900">
    <property type="entry name" value="Peptidase_M1_N"/>
    <property type="match status" value="1"/>
</dbReference>
<dbReference type="GO" id="GO:0070006">
    <property type="term" value="F:metalloaminopeptidase activity"/>
    <property type="evidence" value="ECO:0007669"/>
    <property type="project" value="UniProtKB-ARBA"/>
</dbReference>
<dbReference type="GO" id="GO:0004301">
    <property type="term" value="F:epoxide hydrolase activity"/>
    <property type="evidence" value="ECO:0007669"/>
    <property type="project" value="TreeGrafter"/>
</dbReference>
<keyword evidence="17" id="KW-0732">Signal</keyword>
<feature type="binding site" evidence="15">
    <location>
        <position position="326"/>
    </location>
    <ligand>
        <name>Zn(2+)</name>
        <dbReference type="ChEBI" id="CHEBI:29105"/>
        <note>catalytic</note>
    </ligand>
</feature>
<dbReference type="Gene3D" id="1.10.390.10">
    <property type="entry name" value="Neutral Protease Domain 2"/>
    <property type="match status" value="1"/>
</dbReference>
<feature type="signal peptide" evidence="17">
    <location>
        <begin position="1"/>
        <end position="30"/>
    </location>
</feature>
<keyword evidence="11 16" id="KW-0482">Metalloprotease</keyword>
<dbReference type="Gene3D" id="2.60.40.1730">
    <property type="entry name" value="tricorn interacting facor f3 domain"/>
    <property type="match status" value="1"/>
</dbReference>
<name>A0A6J0C5B4_NEOLC</name>
<evidence type="ECO:0000256" key="10">
    <source>
        <dbReference type="ARBA" id="ARBA00022833"/>
    </source>
</evidence>
<proteinExistence type="inferred from homology"/>
<dbReference type="CDD" id="cd09599">
    <property type="entry name" value="M1_LTA4H"/>
    <property type="match status" value="1"/>
</dbReference>
<dbReference type="GO" id="GO:0008270">
    <property type="term" value="F:zinc ion binding"/>
    <property type="evidence" value="ECO:0007669"/>
    <property type="project" value="InterPro"/>
</dbReference>
<keyword evidence="9 16" id="KW-0378">Hydrolase</keyword>
<dbReference type="FunCoup" id="A0A6J0C5B4">
    <property type="interactions" value="1369"/>
</dbReference>
<dbReference type="InterPro" id="IPR038502">
    <property type="entry name" value="M1_LTA-4_hydro/amino_C_sf"/>
</dbReference>
<evidence type="ECO:0000256" key="8">
    <source>
        <dbReference type="ARBA" id="ARBA00022723"/>
    </source>
</evidence>
<protein>
    <recommendedName>
        <fullName evidence="16">Leukotriene A(4) hydrolase</fullName>
        <shortName evidence="16">LTA-4 hydrolase</shortName>
        <ecNumber evidence="16">3.3.2.6</ecNumber>
    </recommendedName>
</protein>
<dbReference type="InterPro" id="IPR045357">
    <property type="entry name" value="Aminopeptidase_N-like_N"/>
</dbReference>
<dbReference type="InterPro" id="IPR034015">
    <property type="entry name" value="M1_LTA4H"/>
</dbReference>
<dbReference type="KEGG" id="nlo:107225716"/>
<evidence type="ECO:0000256" key="3">
    <source>
        <dbReference type="ARBA" id="ARBA00004716"/>
    </source>
</evidence>
<keyword evidence="8 15" id="KW-0479">Metal-binding</keyword>
<feature type="chain" id="PRO_5046295485" description="Leukotriene A(4) hydrolase" evidence="17">
    <location>
        <begin position="31"/>
        <end position="645"/>
    </location>
</feature>
<keyword evidence="6" id="KW-0325">Glycoprotein</keyword>
<feature type="binding site" evidence="15">
    <location>
        <position position="330"/>
    </location>
    <ligand>
        <name>Zn(2+)</name>
        <dbReference type="ChEBI" id="CHEBI:29105"/>
        <note>catalytic</note>
    </ligand>
</feature>
<evidence type="ECO:0000313" key="20">
    <source>
        <dbReference type="RefSeq" id="XP_015521753.2"/>
    </source>
</evidence>
<dbReference type="InterPro" id="IPR012777">
    <property type="entry name" value="LTA4H"/>
</dbReference>
<accession>A0A6J0C5B4</accession>
<dbReference type="SMART" id="SM01263">
    <property type="entry name" value="Leuk-A4-hydro_C"/>
    <property type="match status" value="1"/>
</dbReference>
<evidence type="ECO:0000256" key="4">
    <source>
        <dbReference type="ARBA" id="ARBA00010136"/>
    </source>
</evidence>
<dbReference type="InterPro" id="IPR014782">
    <property type="entry name" value="Peptidase_M1_dom"/>
</dbReference>
<evidence type="ECO:0000256" key="15">
    <source>
        <dbReference type="PIRSR" id="PIRSR612777-3"/>
    </source>
</evidence>
<comment type="catalytic activity">
    <reaction evidence="16">
        <text>leukotriene A4 + H2O = leukotriene B4</text>
        <dbReference type="Rhea" id="RHEA:22324"/>
        <dbReference type="ChEBI" id="CHEBI:15377"/>
        <dbReference type="ChEBI" id="CHEBI:57461"/>
        <dbReference type="ChEBI" id="CHEBI:57463"/>
        <dbReference type="EC" id="3.3.2.6"/>
    </reaction>
</comment>
<dbReference type="InterPro" id="IPR015211">
    <property type="entry name" value="Peptidase_M1_C"/>
</dbReference>
<dbReference type="InterPro" id="IPR016024">
    <property type="entry name" value="ARM-type_fold"/>
</dbReference>
<evidence type="ECO:0000256" key="9">
    <source>
        <dbReference type="ARBA" id="ARBA00022801"/>
    </source>
</evidence>
<dbReference type="InterPro" id="IPR027268">
    <property type="entry name" value="Peptidase_M4/M1_CTD_sf"/>
</dbReference>
<evidence type="ECO:0000256" key="16">
    <source>
        <dbReference type="RuleBase" id="RU361141"/>
    </source>
</evidence>
<keyword evidence="7 16" id="KW-0645">Protease</keyword>
<dbReference type="EC" id="3.3.2.6" evidence="16"/>
<feature type="active site" description="Proton acceptor" evidence="13">
    <location>
        <position position="327"/>
    </location>
</feature>
<dbReference type="GO" id="GO:0098552">
    <property type="term" value="C:side of membrane"/>
    <property type="evidence" value="ECO:0007669"/>
    <property type="project" value="UniProtKB-KW"/>
</dbReference>
<dbReference type="GO" id="GO:0043171">
    <property type="term" value="P:peptide catabolic process"/>
    <property type="evidence" value="ECO:0007669"/>
    <property type="project" value="TreeGrafter"/>
</dbReference>
<evidence type="ECO:0000256" key="7">
    <source>
        <dbReference type="ARBA" id="ARBA00022670"/>
    </source>
</evidence>
<comment type="similarity">
    <text evidence="4 16">Belongs to the peptidase M1 family.</text>
</comment>
<keyword evidence="10 15" id="KW-0862">Zinc</keyword>
<keyword evidence="19" id="KW-1185">Reference proteome</keyword>
<evidence type="ECO:0000256" key="12">
    <source>
        <dbReference type="ARBA" id="ARBA00023288"/>
    </source>
</evidence>
<dbReference type="InterPro" id="IPR001930">
    <property type="entry name" value="Peptidase_M1"/>
</dbReference>
<dbReference type="AlphaFoldDB" id="A0A6J0C5B4"/>
<evidence type="ECO:0000256" key="11">
    <source>
        <dbReference type="ARBA" id="ARBA00023049"/>
    </source>
</evidence>
<feature type="active site" description="Proton donor" evidence="13">
    <location>
        <position position="414"/>
    </location>
</feature>
<dbReference type="InterPro" id="IPR049980">
    <property type="entry name" value="LTA4H_cat"/>
</dbReference>
<keyword evidence="6" id="KW-0336">GPI-anchor</keyword>
<dbReference type="PANTHER" id="PTHR45726:SF3">
    <property type="entry name" value="LEUKOTRIENE A-4 HYDROLASE"/>
    <property type="match status" value="1"/>
</dbReference>
<dbReference type="InParanoid" id="A0A6J0C5B4"/>
<evidence type="ECO:0000256" key="2">
    <source>
        <dbReference type="ARBA" id="ARBA00004609"/>
    </source>
</evidence>
<feature type="binding site" evidence="14">
    <location>
        <begin position="595"/>
        <end position="597"/>
    </location>
    <ligand>
        <name>a peptide</name>
        <dbReference type="ChEBI" id="CHEBI:60466"/>
    </ligand>
</feature>
<dbReference type="NCBIfam" id="TIGR02411">
    <property type="entry name" value="leuko_A4_hydro"/>
    <property type="match status" value="1"/>
</dbReference>
<reference evidence="20" key="1">
    <citation type="submission" date="2025-08" db="UniProtKB">
        <authorList>
            <consortium name="RefSeq"/>
        </authorList>
    </citation>
    <scope>IDENTIFICATION</scope>
    <source>
        <tissue evidence="20">Thorax and Abdomen</tissue>
    </source>
</reference>
<comment type="subcellular location">
    <subcellularLocation>
        <location evidence="2">Cell membrane</location>
        <topology evidence="2">Lipid-anchor</topology>
        <topology evidence="2">GPI-anchor</topology>
    </subcellularLocation>
    <subcellularLocation>
        <location evidence="1 16">Cytoplasm</location>
    </subcellularLocation>
</comment>
<dbReference type="Gene3D" id="3.30.2010.30">
    <property type="match status" value="1"/>
</dbReference>
<comment type="pathway">
    <text evidence="3 16">Lipid metabolism; leukotriene B4 biosynthesis.</text>
</comment>
<dbReference type="PRINTS" id="PR00756">
    <property type="entry name" value="ALADIPTASE"/>
</dbReference>
<dbReference type="UniPathway" id="UPA00878"/>
<evidence type="ECO:0000256" key="5">
    <source>
        <dbReference type="ARBA" id="ARBA00022490"/>
    </source>
</evidence>
<dbReference type="SUPFAM" id="SSF63737">
    <property type="entry name" value="Leukotriene A4 hydrolase N-terminal domain"/>
    <property type="match status" value="1"/>
</dbReference>
<evidence type="ECO:0000256" key="17">
    <source>
        <dbReference type="SAM" id="SignalP"/>
    </source>
</evidence>
<dbReference type="Pfam" id="PF01433">
    <property type="entry name" value="Peptidase_M1"/>
    <property type="match status" value="1"/>
</dbReference>
<dbReference type="GeneID" id="107225716"/>
<feature type="binding site" evidence="14">
    <location>
        <begin position="297"/>
        <end position="302"/>
    </location>
    <ligand>
        <name>a peptide</name>
        <dbReference type="ChEBI" id="CHEBI:60466"/>
    </ligand>
</feature>
<keyword evidence="5 16" id="KW-0963">Cytoplasm</keyword>
<evidence type="ECO:0000259" key="18">
    <source>
        <dbReference type="SMART" id="SM01263"/>
    </source>
</evidence>
<dbReference type="GO" id="GO:0005886">
    <property type="term" value="C:plasma membrane"/>
    <property type="evidence" value="ECO:0007669"/>
    <property type="project" value="UniProtKB-SubCell"/>
</dbReference>
<dbReference type="SUPFAM" id="SSF48371">
    <property type="entry name" value="ARM repeat"/>
    <property type="match status" value="1"/>
</dbReference>
<dbReference type="SUPFAM" id="SSF55486">
    <property type="entry name" value="Metalloproteases ('zincins'), catalytic domain"/>
    <property type="match status" value="1"/>
</dbReference>
<keyword evidence="16" id="KW-0434">Leukotriene biosynthesis</keyword>
<organism evidence="20">
    <name type="scientific">Neodiprion lecontei</name>
    <name type="common">Redheaded pine sawfly</name>
    <dbReference type="NCBI Taxonomy" id="441921"/>
    <lineage>
        <taxon>Eukaryota</taxon>
        <taxon>Metazoa</taxon>
        <taxon>Ecdysozoa</taxon>
        <taxon>Arthropoda</taxon>
        <taxon>Hexapoda</taxon>
        <taxon>Insecta</taxon>
        <taxon>Pterygota</taxon>
        <taxon>Neoptera</taxon>
        <taxon>Endopterygota</taxon>
        <taxon>Hymenoptera</taxon>
        <taxon>Tenthredinoidea</taxon>
        <taxon>Diprionidae</taxon>
        <taxon>Diprioninae</taxon>
        <taxon>Neodiprion</taxon>
    </lineage>
</organism>
<evidence type="ECO:0000313" key="19">
    <source>
        <dbReference type="Proteomes" id="UP000829291"/>
    </source>
</evidence>
<feature type="binding site" evidence="14">
    <location>
        <begin position="167"/>
        <end position="169"/>
    </location>
    <ligand>
        <name>a peptide</name>
        <dbReference type="ChEBI" id="CHEBI:60466"/>
    </ligand>
</feature>
<evidence type="ECO:0000256" key="14">
    <source>
        <dbReference type="PIRSR" id="PIRSR612777-2"/>
    </source>
</evidence>
<feature type="domain" description="Peptidase M1 leukotriene A4 hydrolase/aminopeptidase C-terminal" evidence="18">
    <location>
        <begin position="494"/>
        <end position="639"/>
    </location>
</feature>
<dbReference type="GO" id="GO:0019370">
    <property type="term" value="P:leukotriene biosynthetic process"/>
    <property type="evidence" value="ECO:0007669"/>
    <property type="project" value="UniProtKB-KW"/>
</dbReference>
<dbReference type="RefSeq" id="XP_015521753.2">
    <property type="nucleotide sequence ID" value="XM_015666267.2"/>
</dbReference>